<dbReference type="CDD" id="cd02850">
    <property type="entry name" value="E_set_Cellulase_N"/>
    <property type="match status" value="1"/>
</dbReference>
<gene>
    <name evidence="8" type="ORF">SAMN05444280_1394</name>
</gene>
<dbReference type="OrthoDB" id="5936802at2"/>
<keyword evidence="2" id="KW-0119">Carbohydrate metabolism</keyword>
<keyword evidence="3" id="KW-0624">Polysaccharide degradation</keyword>
<keyword evidence="5" id="KW-0732">Signal</keyword>
<dbReference type="InterPro" id="IPR014756">
    <property type="entry name" value="Ig_E-set"/>
</dbReference>
<dbReference type="InterPro" id="IPR008928">
    <property type="entry name" value="6-hairpin_glycosidase_sf"/>
</dbReference>
<name>A0A1M6N3P8_9BACT</name>
<evidence type="ECO:0000259" key="6">
    <source>
        <dbReference type="Pfam" id="PF00759"/>
    </source>
</evidence>
<feature type="signal peptide" evidence="5">
    <location>
        <begin position="1"/>
        <end position="21"/>
    </location>
</feature>
<dbReference type="SUPFAM" id="SSF81296">
    <property type="entry name" value="E set domains"/>
    <property type="match status" value="1"/>
</dbReference>
<dbReference type="InterPro" id="IPR001701">
    <property type="entry name" value="Glyco_hydro_9"/>
</dbReference>
<evidence type="ECO:0000256" key="2">
    <source>
        <dbReference type="ARBA" id="ARBA00023277"/>
    </source>
</evidence>
<evidence type="ECO:0000256" key="3">
    <source>
        <dbReference type="ARBA" id="ARBA00023326"/>
    </source>
</evidence>
<evidence type="ECO:0000259" key="7">
    <source>
        <dbReference type="Pfam" id="PF02927"/>
    </source>
</evidence>
<dbReference type="GO" id="GO:0000272">
    <property type="term" value="P:polysaccharide catabolic process"/>
    <property type="evidence" value="ECO:0007669"/>
    <property type="project" value="UniProtKB-KW"/>
</dbReference>
<dbReference type="RefSeq" id="WP_073173145.1">
    <property type="nucleotide sequence ID" value="NZ_FQZE01000039.1"/>
</dbReference>
<accession>A0A1M6N3P8</accession>
<dbReference type="Pfam" id="PF02927">
    <property type="entry name" value="CelD_N"/>
    <property type="match status" value="1"/>
</dbReference>
<keyword evidence="9" id="KW-1185">Reference proteome</keyword>
<dbReference type="STRING" id="1168035.SAMN05444280_1394"/>
<protein>
    <submittedName>
        <fullName evidence="8">N-terminal ig-like domain of cellulase</fullName>
    </submittedName>
</protein>
<dbReference type="GO" id="GO:0008810">
    <property type="term" value="F:cellulase activity"/>
    <property type="evidence" value="ECO:0007669"/>
    <property type="project" value="InterPro"/>
</dbReference>
<dbReference type="Gene3D" id="1.50.10.10">
    <property type="match status" value="1"/>
</dbReference>
<dbReference type="AlphaFoldDB" id="A0A1M6N3P8"/>
<reference evidence="8 9" key="1">
    <citation type="submission" date="2016-11" db="EMBL/GenBank/DDBJ databases">
        <authorList>
            <person name="Jaros S."/>
            <person name="Januszkiewicz K."/>
            <person name="Wedrychowicz H."/>
        </authorList>
    </citation>
    <scope>NUCLEOTIDE SEQUENCE [LARGE SCALE GENOMIC DNA]</scope>
    <source>
        <strain evidence="8 9">DSM 27063</strain>
    </source>
</reference>
<dbReference type="SUPFAM" id="SSF48208">
    <property type="entry name" value="Six-hairpin glycosidases"/>
    <property type="match status" value="1"/>
</dbReference>
<dbReference type="InterPro" id="IPR013783">
    <property type="entry name" value="Ig-like_fold"/>
</dbReference>
<evidence type="ECO:0000256" key="1">
    <source>
        <dbReference type="ARBA" id="ARBA00007072"/>
    </source>
</evidence>
<feature type="compositionally biased region" description="Basic and acidic residues" evidence="4">
    <location>
        <begin position="186"/>
        <end position="196"/>
    </location>
</feature>
<comment type="similarity">
    <text evidence="1">Belongs to the glycosyl hydrolase 9 (cellulase E) family.</text>
</comment>
<feature type="domain" description="Cellulase Ig-like" evidence="7">
    <location>
        <begin position="299"/>
        <end position="379"/>
    </location>
</feature>
<proteinExistence type="inferred from homology"/>
<dbReference type="Proteomes" id="UP000184050">
    <property type="component" value="Unassembled WGS sequence"/>
</dbReference>
<organism evidence="8 9">
    <name type="scientific">Tangfeifania diversioriginum</name>
    <dbReference type="NCBI Taxonomy" id="1168035"/>
    <lineage>
        <taxon>Bacteria</taxon>
        <taxon>Pseudomonadati</taxon>
        <taxon>Bacteroidota</taxon>
        <taxon>Bacteroidia</taxon>
        <taxon>Marinilabiliales</taxon>
        <taxon>Prolixibacteraceae</taxon>
        <taxon>Tangfeifania</taxon>
    </lineage>
</organism>
<evidence type="ECO:0000256" key="5">
    <source>
        <dbReference type="SAM" id="SignalP"/>
    </source>
</evidence>
<evidence type="ECO:0000313" key="9">
    <source>
        <dbReference type="Proteomes" id="UP000184050"/>
    </source>
</evidence>
<feature type="region of interest" description="Disordered" evidence="4">
    <location>
        <begin position="181"/>
        <end position="208"/>
    </location>
</feature>
<dbReference type="InterPro" id="IPR012341">
    <property type="entry name" value="6hp_glycosidase-like_sf"/>
</dbReference>
<evidence type="ECO:0000256" key="4">
    <source>
        <dbReference type="SAM" id="MobiDB-lite"/>
    </source>
</evidence>
<feature type="domain" description="Glycoside hydrolase family 9" evidence="6">
    <location>
        <begin position="420"/>
        <end position="771"/>
    </location>
</feature>
<dbReference type="InterPro" id="IPR004197">
    <property type="entry name" value="Cellulase_Ig-like"/>
</dbReference>
<dbReference type="Pfam" id="PF00759">
    <property type="entry name" value="Glyco_hydro_9"/>
    <property type="match status" value="1"/>
</dbReference>
<feature type="chain" id="PRO_5012274416" evidence="5">
    <location>
        <begin position="22"/>
        <end position="838"/>
    </location>
</feature>
<evidence type="ECO:0000313" key="8">
    <source>
        <dbReference type="EMBL" id="SHJ90276.1"/>
    </source>
</evidence>
<dbReference type="EMBL" id="FQZE01000039">
    <property type="protein sequence ID" value="SHJ90276.1"/>
    <property type="molecule type" value="Genomic_DNA"/>
</dbReference>
<sequence length="838" mass="94318">MNRLISIFFVLGVLFNNSAHSQEFKLITSGYFQNEGVNIMAFDDIYPEGHQGGVSLIMHGNRVATNGDIRLEPTPGQWQPVPKQRDRKVDPDGNTITAFMSFPDSSRHMTGFNPMIYTDLVFDYTVTVKGVGGGVVVTVDLEKPIPQQFIGKVGFNLELFPGALFGKPWIMDSQSGIFPLQPNGPTREEPSNHPHAGDFNPEGKASADQLAGQGYSPIIADDIVSEPYATGNRFVVRPDDPLNKFTIESQSAELKLYDGRMNHNNGWFVVRSEIPAGKTSEAIKWVITPNVVNDWLYEPVVQTSQMGYHTNQKKVAVIELDNRETKRDTPALYRITEEGEQEVLNRKAEEWGQFLRYSYLEFDFSEIKDPGLYQVRYGNSVSSVFRIAEDIYDRGVWQPVLEYFLPVQMCHMRVNEKYRVWHDACHLDDARMAPVDFNHIDGYSQGVSTLTSYSSGDVVPGLNIGGWHDAGDFDLRVESQAGETYILTLAYEAFDINYDVTTVDQHSRITEIHQPDGKSDLLQQIENGTLSVVGSYKALGRLYRGIICNDLRQYVMLGDAAAMTDNEIGNEDDRWVFTEDNPRRELTTAAQLAAASRVLKNFNDTLSRQALESAEELYEVTQVNDRSKSAKIHAAVELYLTTENEKYKTYLLSETSFIKRSIGQIGWIVGRAEKKINDPESTKEIREAMVELSDQIEKQGQETPYGIPYRPHIWGAGWNIQSFGFKHYFLHTAYPDIFEPKYIYNALNFILGCHPGANTSSFASGIGARSATVGYGLNRADWSYIPGGVISGTALIRPDFPELLEFPYLWQQVEYVMGGGSSHYMFLVLAAQQLLSEE</sequence>
<dbReference type="Gene3D" id="2.60.40.10">
    <property type="entry name" value="Immunoglobulins"/>
    <property type="match status" value="1"/>
</dbReference>